<proteinExistence type="predicted"/>
<evidence type="ECO:0000313" key="3">
    <source>
        <dbReference type="Proteomes" id="UP000784294"/>
    </source>
</evidence>
<name>A0A3S5C4L6_9PLAT</name>
<gene>
    <name evidence="2" type="ORF">PXEA_LOCUS28460</name>
</gene>
<feature type="domain" description="Ig-like" evidence="1">
    <location>
        <begin position="99"/>
        <end position="134"/>
    </location>
</feature>
<dbReference type="InterPro" id="IPR013783">
    <property type="entry name" value="Ig-like_fold"/>
</dbReference>
<dbReference type="EMBL" id="CAAALY010248887">
    <property type="protein sequence ID" value="VEL35020.1"/>
    <property type="molecule type" value="Genomic_DNA"/>
</dbReference>
<reference evidence="2" key="1">
    <citation type="submission" date="2018-11" db="EMBL/GenBank/DDBJ databases">
        <authorList>
            <consortium name="Pathogen Informatics"/>
        </authorList>
    </citation>
    <scope>NUCLEOTIDE SEQUENCE</scope>
</reference>
<evidence type="ECO:0000259" key="1">
    <source>
        <dbReference type="PROSITE" id="PS50835"/>
    </source>
</evidence>
<organism evidence="2 3">
    <name type="scientific">Protopolystoma xenopodis</name>
    <dbReference type="NCBI Taxonomy" id="117903"/>
    <lineage>
        <taxon>Eukaryota</taxon>
        <taxon>Metazoa</taxon>
        <taxon>Spiralia</taxon>
        <taxon>Lophotrochozoa</taxon>
        <taxon>Platyhelminthes</taxon>
        <taxon>Monogenea</taxon>
        <taxon>Polyopisthocotylea</taxon>
        <taxon>Polystomatidea</taxon>
        <taxon>Polystomatidae</taxon>
        <taxon>Protopolystoma</taxon>
    </lineage>
</organism>
<protein>
    <recommendedName>
        <fullName evidence="1">Ig-like domain-containing protein</fullName>
    </recommendedName>
</protein>
<dbReference type="AlphaFoldDB" id="A0A3S5C4L6"/>
<dbReference type="PROSITE" id="PS50835">
    <property type="entry name" value="IG_LIKE"/>
    <property type="match status" value="1"/>
</dbReference>
<dbReference type="InterPro" id="IPR007110">
    <property type="entry name" value="Ig-like_dom"/>
</dbReference>
<evidence type="ECO:0000313" key="2">
    <source>
        <dbReference type="EMBL" id="VEL35020.1"/>
    </source>
</evidence>
<keyword evidence="3" id="KW-1185">Reference proteome</keyword>
<dbReference type="InterPro" id="IPR036179">
    <property type="entry name" value="Ig-like_dom_sf"/>
</dbReference>
<sequence length="218" mass="24420">MWPSHMSDAVCLQPPGRICFGYDGRRMRYLQQQGQRIGCIHRDPVLFAGVQEFGPSQSGPMNGCFVWNLGKSVLFLFGTDDLLIKSGPNFGCPSNPIPPTIVSTEAIRRRLVRKGERVELVCKMAGYPDPVLTWRWNSRPLIGQTEGGHGGTIGGYGDRMLLESLRKQGIDVHVGGAGEKVDLTILEMSENWQGKWVKLPKFIFHTLPYMLVCPKKYE</sequence>
<dbReference type="SUPFAM" id="SSF48726">
    <property type="entry name" value="Immunoglobulin"/>
    <property type="match status" value="1"/>
</dbReference>
<dbReference type="Proteomes" id="UP000784294">
    <property type="component" value="Unassembled WGS sequence"/>
</dbReference>
<accession>A0A3S5C4L6</accession>
<dbReference type="Gene3D" id="2.60.40.10">
    <property type="entry name" value="Immunoglobulins"/>
    <property type="match status" value="1"/>
</dbReference>
<comment type="caution">
    <text evidence="2">The sequence shown here is derived from an EMBL/GenBank/DDBJ whole genome shotgun (WGS) entry which is preliminary data.</text>
</comment>
<dbReference type="OrthoDB" id="6159398at2759"/>